<keyword evidence="3" id="KW-1185">Reference proteome</keyword>
<accession>A0ABP7IXA4</accession>
<dbReference type="PANTHER" id="PTHR12147:SF26">
    <property type="entry name" value="PEPTIDASE M28 DOMAIN-CONTAINING PROTEIN"/>
    <property type="match status" value="1"/>
</dbReference>
<reference evidence="3" key="1">
    <citation type="journal article" date="2019" name="Int. J. Syst. Evol. Microbiol.">
        <title>The Global Catalogue of Microorganisms (GCM) 10K type strain sequencing project: providing services to taxonomists for standard genome sequencing and annotation.</title>
        <authorList>
            <consortium name="The Broad Institute Genomics Platform"/>
            <consortium name="The Broad Institute Genome Sequencing Center for Infectious Disease"/>
            <person name="Wu L."/>
            <person name="Ma J."/>
        </authorList>
    </citation>
    <scope>NUCLEOTIDE SEQUENCE [LARGE SCALE GENOMIC DNA]</scope>
    <source>
        <strain evidence="3">JCM 16908</strain>
    </source>
</reference>
<organism evidence="2 3">
    <name type="scientific">Sphaerisporangium flaviroseum</name>
    <dbReference type="NCBI Taxonomy" id="509199"/>
    <lineage>
        <taxon>Bacteria</taxon>
        <taxon>Bacillati</taxon>
        <taxon>Actinomycetota</taxon>
        <taxon>Actinomycetes</taxon>
        <taxon>Streptosporangiales</taxon>
        <taxon>Streptosporangiaceae</taxon>
        <taxon>Sphaerisporangium</taxon>
    </lineage>
</organism>
<dbReference type="SUPFAM" id="SSF53187">
    <property type="entry name" value="Zn-dependent exopeptidases"/>
    <property type="match status" value="1"/>
</dbReference>
<evidence type="ECO:0000313" key="2">
    <source>
        <dbReference type="EMBL" id="GAA3828529.1"/>
    </source>
</evidence>
<dbReference type="Gene3D" id="3.40.630.10">
    <property type="entry name" value="Zn peptidases"/>
    <property type="match status" value="2"/>
</dbReference>
<protein>
    <recommendedName>
        <fullName evidence="1">Peptidase M28 domain-containing protein</fullName>
    </recommendedName>
</protein>
<evidence type="ECO:0000259" key="1">
    <source>
        <dbReference type="Pfam" id="PF04389"/>
    </source>
</evidence>
<dbReference type="EMBL" id="BAAAZR010000027">
    <property type="protein sequence ID" value="GAA3828529.1"/>
    <property type="molecule type" value="Genomic_DNA"/>
</dbReference>
<evidence type="ECO:0000313" key="3">
    <source>
        <dbReference type="Proteomes" id="UP001500888"/>
    </source>
</evidence>
<dbReference type="PANTHER" id="PTHR12147">
    <property type="entry name" value="METALLOPEPTIDASE M28 FAMILY MEMBER"/>
    <property type="match status" value="1"/>
</dbReference>
<dbReference type="Proteomes" id="UP001500888">
    <property type="component" value="Unassembled WGS sequence"/>
</dbReference>
<gene>
    <name evidence="2" type="ORF">GCM10022226_56700</name>
</gene>
<sequence>MTGPARLDTGERFAALIDAFDEARAMAALKALCADELSGRAVGTPGHDRATDFIVGELRSVGLAPTTESFEVSGVFRLESPPLFSVTGPEAPVTLEHRRDYAEHPRSAPMHEAVEGPVVRWNGTPAYGAWVAFDRVPRGETFTRLATSIRLAGGAGLLTPQVPDASGFLTKRVVGDSPVDLPVIAVRADRLAGLDGSTVRALVPLRRGTVTGTNVLSALPGEDPALADRPVLVTAHYDGVGADPGRHFACAGDNASGTAVLLEVARALAGCGARPSRPIVLAALDAEEVGACGSHHHARGLVASGIRPHVLNVDMAGRFNGAVAADLGPQTEALRDVLDQAGRALGIPLAAGPVASDNRQYAAAGLPAVGLGLGAAHYHSPLDTPDRIEPSALRMAGRLLLATIARLAFEAPRAIEL</sequence>
<proteinExistence type="predicted"/>
<feature type="domain" description="Peptidase M28" evidence="1">
    <location>
        <begin position="214"/>
        <end position="403"/>
    </location>
</feature>
<dbReference type="Pfam" id="PF04389">
    <property type="entry name" value="Peptidase_M28"/>
    <property type="match status" value="1"/>
</dbReference>
<name>A0ABP7IXA4_9ACTN</name>
<dbReference type="RefSeq" id="WP_344946732.1">
    <property type="nucleotide sequence ID" value="NZ_BAAAZR010000027.1"/>
</dbReference>
<comment type="caution">
    <text evidence="2">The sequence shown here is derived from an EMBL/GenBank/DDBJ whole genome shotgun (WGS) entry which is preliminary data.</text>
</comment>
<dbReference type="InterPro" id="IPR045175">
    <property type="entry name" value="M28_fam"/>
</dbReference>
<dbReference type="InterPro" id="IPR007484">
    <property type="entry name" value="Peptidase_M28"/>
</dbReference>